<dbReference type="SUPFAM" id="SSF48403">
    <property type="entry name" value="Ankyrin repeat"/>
    <property type="match status" value="1"/>
</dbReference>
<dbReference type="AlphaFoldDB" id="A0AAE0CYF4"/>
<dbReference type="EMBL" id="VYYT01000677">
    <property type="protein sequence ID" value="KAK2730335.1"/>
    <property type="molecule type" value="Genomic_DNA"/>
</dbReference>
<dbReference type="InterPro" id="IPR036770">
    <property type="entry name" value="Ankyrin_rpt-contain_sf"/>
</dbReference>
<keyword evidence="1" id="KW-0677">Repeat</keyword>
<accession>A0AAE0CYF4</accession>
<dbReference type="PANTHER" id="PTHR24193:SF121">
    <property type="entry name" value="ADA2A-CONTAINING COMPLEX COMPONENT 3, ISOFORM D"/>
    <property type="match status" value="1"/>
</dbReference>
<dbReference type="SMART" id="SM00248">
    <property type="entry name" value="ANK"/>
    <property type="match status" value="2"/>
</dbReference>
<dbReference type="PROSITE" id="PS50088">
    <property type="entry name" value="ANK_REPEAT"/>
    <property type="match status" value="1"/>
</dbReference>
<dbReference type="Gene3D" id="1.25.40.20">
    <property type="entry name" value="Ankyrin repeat-containing domain"/>
    <property type="match status" value="1"/>
</dbReference>
<reference evidence="4" key="1">
    <citation type="submission" date="2023-02" db="EMBL/GenBank/DDBJ databases">
        <title>Colletotrichum kahawae CIFC_Que2 genome sequencing and assembly.</title>
        <authorList>
            <person name="Baroncelli R."/>
        </authorList>
    </citation>
    <scope>NUCLEOTIDE SEQUENCE</scope>
    <source>
        <strain evidence="4">CIFC_Que2</strain>
    </source>
</reference>
<evidence type="ECO:0000256" key="1">
    <source>
        <dbReference type="ARBA" id="ARBA00022737"/>
    </source>
</evidence>
<comment type="caution">
    <text evidence="4">The sequence shown here is derived from an EMBL/GenBank/DDBJ whole genome shotgun (WGS) entry which is preliminary data.</text>
</comment>
<name>A0AAE0CYF4_COLKA</name>
<evidence type="ECO:0000256" key="2">
    <source>
        <dbReference type="ARBA" id="ARBA00023043"/>
    </source>
</evidence>
<dbReference type="PROSITE" id="PS50297">
    <property type="entry name" value="ANK_REP_REGION"/>
    <property type="match status" value="1"/>
</dbReference>
<proteinExistence type="predicted"/>
<evidence type="ECO:0000313" key="5">
    <source>
        <dbReference type="Proteomes" id="UP001281614"/>
    </source>
</evidence>
<dbReference type="GO" id="GO:0005634">
    <property type="term" value="C:nucleus"/>
    <property type="evidence" value="ECO:0007669"/>
    <property type="project" value="TreeGrafter"/>
</dbReference>
<dbReference type="Pfam" id="PF12796">
    <property type="entry name" value="Ank_2"/>
    <property type="match status" value="1"/>
</dbReference>
<evidence type="ECO:0000256" key="3">
    <source>
        <dbReference type="PROSITE-ProRule" id="PRU00023"/>
    </source>
</evidence>
<dbReference type="GO" id="GO:0045944">
    <property type="term" value="P:positive regulation of transcription by RNA polymerase II"/>
    <property type="evidence" value="ECO:0007669"/>
    <property type="project" value="TreeGrafter"/>
</dbReference>
<dbReference type="PRINTS" id="PR01415">
    <property type="entry name" value="ANKYRIN"/>
</dbReference>
<dbReference type="GO" id="GO:0000976">
    <property type="term" value="F:transcription cis-regulatory region binding"/>
    <property type="evidence" value="ECO:0007669"/>
    <property type="project" value="TreeGrafter"/>
</dbReference>
<keyword evidence="2 3" id="KW-0040">ANK repeat</keyword>
<dbReference type="PANTHER" id="PTHR24193">
    <property type="entry name" value="ANKYRIN REPEAT PROTEIN"/>
    <property type="match status" value="1"/>
</dbReference>
<dbReference type="Proteomes" id="UP001281614">
    <property type="component" value="Unassembled WGS sequence"/>
</dbReference>
<organism evidence="4 5">
    <name type="scientific">Colletotrichum kahawae</name>
    <name type="common">Coffee berry disease fungus</name>
    <dbReference type="NCBI Taxonomy" id="34407"/>
    <lineage>
        <taxon>Eukaryota</taxon>
        <taxon>Fungi</taxon>
        <taxon>Dikarya</taxon>
        <taxon>Ascomycota</taxon>
        <taxon>Pezizomycotina</taxon>
        <taxon>Sordariomycetes</taxon>
        <taxon>Hypocreomycetidae</taxon>
        <taxon>Glomerellales</taxon>
        <taxon>Glomerellaceae</taxon>
        <taxon>Colletotrichum</taxon>
        <taxon>Colletotrichum gloeosporioides species complex</taxon>
    </lineage>
</organism>
<feature type="repeat" description="ANK" evidence="3">
    <location>
        <begin position="18"/>
        <end position="50"/>
    </location>
</feature>
<dbReference type="InterPro" id="IPR002110">
    <property type="entry name" value="Ankyrin_rpt"/>
</dbReference>
<gene>
    <name evidence="4" type="ORF">CKAH01_09582</name>
</gene>
<protein>
    <submittedName>
        <fullName evidence="4">Ankyrin repeat-containing</fullName>
    </submittedName>
</protein>
<sequence length="123" mass="13456">MGGRESYMPDIFLVDAPWNGTPLHLAAMAGSAEVTRLLLEVGVDVNARIDYFDSVIEGYPDFRAPEEGPTALHIALRSWIRSDNGEDQVLNKGRLDIASMLIENGASVEGVADHLRLEHIAKV</sequence>
<dbReference type="InterPro" id="IPR050663">
    <property type="entry name" value="Ankyrin-SOCS_Box"/>
</dbReference>
<evidence type="ECO:0000313" key="4">
    <source>
        <dbReference type="EMBL" id="KAK2730335.1"/>
    </source>
</evidence>
<keyword evidence="5" id="KW-1185">Reference proteome</keyword>